<comment type="caution">
    <text evidence="1">The sequence shown here is derived from an EMBL/GenBank/DDBJ whole genome shotgun (WGS) entry which is preliminary data.</text>
</comment>
<reference evidence="1" key="1">
    <citation type="journal article" date="2021" name="PeerJ">
        <title>Extensive microbial diversity within the chicken gut microbiome revealed by metagenomics and culture.</title>
        <authorList>
            <person name="Gilroy R."/>
            <person name="Ravi A."/>
            <person name="Getino M."/>
            <person name="Pursley I."/>
            <person name="Horton D.L."/>
            <person name="Alikhan N.F."/>
            <person name="Baker D."/>
            <person name="Gharbi K."/>
            <person name="Hall N."/>
            <person name="Watson M."/>
            <person name="Adriaenssens E.M."/>
            <person name="Foster-Nyarko E."/>
            <person name="Jarju S."/>
            <person name="Secka A."/>
            <person name="Antonio M."/>
            <person name="Oren A."/>
            <person name="Chaudhuri R.R."/>
            <person name="La Ragione R."/>
            <person name="Hildebrand F."/>
            <person name="Pallen M.J."/>
        </authorList>
    </citation>
    <scope>NUCLEOTIDE SEQUENCE</scope>
    <source>
        <strain evidence="1">ChiGjej1B1-18357</strain>
    </source>
</reference>
<protein>
    <submittedName>
        <fullName evidence="1">Uncharacterized protein</fullName>
    </submittedName>
</protein>
<gene>
    <name evidence="1" type="ORF">K8V11_09500</name>
</gene>
<reference evidence="1" key="2">
    <citation type="submission" date="2021-09" db="EMBL/GenBank/DDBJ databases">
        <authorList>
            <person name="Gilroy R."/>
        </authorList>
    </citation>
    <scope>NUCLEOTIDE SEQUENCE</scope>
    <source>
        <strain evidence="1">ChiGjej1B1-18357</strain>
    </source>
</reference>
<accession>A0A921F6Y7</accession>
<evidence type="ECO:0000313" key="2">
    <source>
        <dbReference type="Proteomes" id="UP000776650"/>
    </source>
</evidence>
<dbReference type="EMBL" id="DYXM01000181">
    <property type="protein sequence ID" value="HJE91229.1"/>
    <property type="molecule type" value="Genomic_DNA"/>
</dbReference>
<proteinExistence type="predicted"/>
<organism evidence="1 2">
    <name type="scientific">Dietzia timorensis</name>
    <dbReference type="NCBI Taxonomy" id="499555"/>
    <lineage>
        <taxon>Bacteria</taxon>
        <taxon>Bacillati</taxon>
        <taxon>Actinomycetota</taxon>
        <taxon>Actinomycetes</taxon>
        <taxon>Mycobacteriales</taxon>
        <taxon>Dietziaceae</taxon>
        <taxon>Dietzia</taxon>
    </lineage>
</organism>
<name>A0A921F6Y7_9ACTN</name>
<dbReference type="RefSeq" id="WP_303913213.1">
    <property type="nucleotide sequence ID" value="NZ_DYXM01000181.1"/>
</dbReference>
<dbReference type="AlphaFoldDB" id="A0A921F6Y7"/>
<evidence type="ECO:0000313" key="1">
    <source>
        <dbReference type="EMBL" id="HJE91229.1"/>
    </source>
</evidence>
<dbReference type="Proteomes" id="UP000776650">
    <property type="component" value="Unassembled WGS sequence"/>
</dbReference>
<sequence>MTETGRLADAASAVIRRHAAALGAPSGGGVSADTRYGRLLAEIASEMEAPPHVRIIGGSGAGRARLASALEAVLDVRCEVVDANAPLPGSAPDIEVFAWCTAPCRHELQWLRRPRRHPAVVVATRADTWAGEGRPAWAEGLVAVGECVPGKPGFDRVCRLVEQAAAEVPTLRLAVATLRLERDCDSLDVRDVAEALCAELSALAHTSPSPEQVAL</sequence>